<evidence type="ECO:0000256" key="1">
    <source>
        <dbReference type="ARBA" id="ARBA00023015"/>
    </source>
</evidence>
<dbReference type="STRING" id="595536.GCA_000178815_02211"/>
<dbReference type="InterPro" id="IPR011711">
    <property type="entry name" value="GntR_C"/>
</dbReference>
<dbReference type="SMART" id="SM00895">
    <property type="entry name" value="FCD"/>
    <property type="match status" value="1"/>
</dbReference>
<evidence type="ECO:0000256" key="2">
    <source>
        <dbReference type="ARBA" id="ARBA00023125"/>
    </source>
</evidence>
<dbReference type="SUPFAM" id="SSF48008">
    <property type="entry name" value="GntR ligand-binding domain-like"/>
    <property type="match status" value="1"/>
</dbReference>
<keyword evidence="3" id="KW-0804">Transcription</keyword>
<dbReference type="Gene3D" id="1.20.120.530">
    <property type="entry name" value="GntR ligand-binding domain-like"/>
    <property type="match status" value="1"/>
</dbReference>
<dbReference type="PRINTS" id="PR00035">
    <property type="entry name" value="HTHGNTR"/>
</dbReference>
<keyword evidence="6" id="KW-1185">Reference proteome</keyword>
<keyword evidence="1" id="KW-0805">Transcription regulation</keyword>
<dbReference type="GO" id="GO:0003700">
    <property type="term" value="F:DNA-binding transcription factor activity"/>
    <property type="evidence" value="ECO:0007669"/>
    <property type="project" value="InterPro"/>
</dbReference>
<dbReference type="Pfam" id="PF07729">
    <property type="entry name" value="FCD"/>
    <property type="match status" value="1"/>
</dbReference>
<dbReference type="PANTHER" id="PTHR43537:SF5">
    <property type="entry name" value="UXU OPERON TRANSCRIPTIONAL REGULATOR"/>
    <property type="match status" value="1"/>
</dbReference>
<name>A0A2D2D1W0_METT3</name>
<sequence length="227" mass="25021">MKEGRAVKSERVVLIREHVRKAIESGAIGVGQKLPTERELAAQFDVPRSAVRAAIVPLEFAGIVKREVGRGTYVLAPMARQAPQGDEEVDASPTDLLDAAMSCYPAICEVAALRATRADLQAIEECLGRVEAARDNEEYRRHDAAFHMAIARATHNRLLVELNAVIDRALGRMHWGDIELIEGDFHDHRLIFEALMKRNADLARRRMVAHLAGARMVVASHAAAPNP</sequence>
<dbReference type="InterPro" id="IPR008920">
    <property type="entry name" value="TF_FadR/GntR_C"/>
</dbReference>
<dbReference type="AlphaFoldDB" id="A0A2D2D1W0"/>
<dbReference type="EMBL" id="CP023737">
    <property type="protein sequence ID" value="ATQ68995.1"/>
    <property type="molecule type" value="Genomic_DNA"/>
</dbReference>
<dbReference type="InterPro" id="IPR036388">
    <property type="entry name" value="WH-like_DNA-bd_sf"/>
</dbReference>
<proteinExistence type="predicted"/>
<dbReference type="PANTHER" id="PTHR43537">
    <property type="entry name" value="TRANSCRIPTIONAL REGULATOR, GNTR FAMILY"/>
    <property type="match status" value="1"/>
</dbReference>
<dbReference type="SUPFAM" id="SSF46785">
    <property type="entry name" value="Winged helix' DNA-binding domain"/>
    <property type="match status" value="1"/>
</dbReference>
<evidence type="ECO:0000313" key="5">
    <source>
        <dbReference type="EMBL" id="ATQ68995.1"/>
    </source>
</evidence>
<gene>
    <name evidence="5" type="ORF">CQW49_14740</name>
</gene>
<dbReference type="SMART" id="SM00345">
    <property type="entry name" value="HTH_GNTR"/>
    <property type="match status" value="1"/>
</dbReference>
<dbReference type="KEGG" id="mtw:CQW49_14740"/>
<evidence type="ECO:0000256" key="3">
    <source>
        <dbReference type="ARBA" id="ARBA00023163"/>
    </source>
</evidence>
<evidence type="ECO:0000259" key="4">
    <source>
        <dbReference type="PROSITE" id="PS50949"/>
    </source>
</evidence>
<dbReference type="GO" id="GO:0003677">
    <property type="term" value="F:DNA binding"/>
    <property type="evidence" value="ECO:0007669"/>
    <property type="project" value="UniProtKB-KW"/>
</dbReference>
<accession>A0A2D2D1W0</accession>
<protein>
    <submittedName>
        <fullName evidence="5">FadR family transcriptional regulator</fullName>
    </submittedName>
</protein>
<reference evidence="6" key="1">
    <citation type="submission" date="2017-10" db="EMBL/GenBank/DDBJ databases">
        <title>Completed PacBio SMRT sequence of Methylosinus trichosporium OB3b reveals presence of a third large plasmid.</title>
        <authorList>
            <person name="Charles T.C."/>
            <person name="Lynch M.D.J."/>
            <person name="Heil J.R."/>
            <person name="Cheng J."/>
        </authorList>
    </citation>
    <scope>NUCLEOTIDE SEQUENCE [LARGE SCALE GENOMIC DNA]</scope>
    <source>
        <strain evidence="6">OB3b</strain>
    </source>
</reference>
<dbReference type="Proteomes" id="UP000230709">
    <property type="component" value="Chromosome"/>
</dbReference>
<organism evidence="5 6">
    <name type="scientific">Methylosinus trichosporium (strain ATCC 35070 / NCIMB 11131 / UNIQEM 75 / OB3b)</name>
    <dbReference type="NCBI Taxonomy" id="595536"/>
    <lineage>
        <taxon>Bacteria</taxon>
        <taxon>Pseudomonadati</taxon>
        <taxon>Pseudomonadota</taxon>
        <taxon>Alphaproteobacteria</taxon>
        <taxon>Hyphomicrobiales</taxon>
        <taxon>Methylocystaceae</taxon>
        <taxon>Methylosinus</taxon>
    </lineage>
</organism>
<dbReference type="PROSITE" id="PS50949">
    <property type="entry name" value="HTH_GNTR"/>
    <property type="match status" value="1"/>
</dbReference>
<feature type="domain" description="HTH gntR-type" evidence="4">
    <location>
        <begin position="9"/>
        <end position="77"/>
    </location>
</feature>
<dbReference type="Gene3D" id="1.10.10.10">
    <property type="entry name" value="Winged helix-like DNA-binding domain superfamily/Winged helix DNA-binding domain"/>
    <property type="match status" value="1"/>
</dbReference>
<dbReference type="Pfam" id="PF00392">
    <property type="entry name" value="GntR"/>
    <property type="match status" value="1"/>
</dbReference>
<dbReference type="CDD" id="cd07377">
    <property type="entry name" value="WHTH_GntR"/>
    <property type="match status" value="1"/>
</dbReference>
<dbReference type="InterPro" id="IPR000524">
    <property type="entry name" value="Tscrpt_reg_HTH_GntR"/>
</dbReference>
<keyword evidence="2" id="KW-0238">DNA-binding</keyword>
<evidence type="ECO:0000313" key="6">
    <source>
        <dbReference type="Proteomes" id="UP000230709"/>
    </source>
</evidence>
<dbReference type="InterPro" id="IPR036390">
    <property type="entry name" value="WH_DNA-bd_sf"/>
</dbReference>